<evidence type="ECO:0000313" key="3">
    <source>
        <dbReference type="Proteomes" id="UP000009149"/>
    </source>
</evidence>
<organism evidence="2 3">
    <name type="scientific">Methylacidiphilum infernorum (isolate V4)</name>
    <name type="common">Methylokorus infernorum (strain V4)</name>
    <dbReference type="NCBI Taxonomy" id="481448"/>
    <lineage>
        <taxon>Bacteria</taxon>
        <taxon>Pseudomonadati</taxon>
        <taxon>Verrucomicrobiota</taxon>
        <taxon>Methylacidiphilae</taxon>
        <taxon>Methylacidiphilales</taxon>
        <taxon>Methylacidiphilaceae</taxon>
        <taxon>Methylacidiphilum (ex Ratnadevi et al. 2023)</taxon>
    </lineage>
</organism>
<keyword evidence="1" id="KW-1133">Transmembrane helix</keyword>
<dbReference type="AlphaFoldDB" id="B3DZ82"/>
<evidence type="ECO:0000256" key="1">
    <source>
        <dbReference type="SAM" id="Phobius"/>
    </source>
</evidence>
<evidence type="ECO:0000313" key="2">
    <source>
        <dbReference type="EMBL" id="ACD84174.1"/>
    </source>
</evidence>
<keyword evidence="1" id="KW-0472">Membrane</keyword>
<accession>B3DZ82</accession>
<dbReference type="Proteomes" id="UP000009149">
    <property type="component" value="Chromosome"/>
</dbReference>
<keyword evidence="1" id="KW-0812">Transmembrane</keyword>
<name>B3DZ82_METI4</name>
<dbReference type="STRING" id="481448.Minf_2120"/>
<dbReference type="HOGENOM" id="CLU_3404348_0_0_0"/>
<proteinExistence type="predicted"/>
<dbReference type="EMBL" id="CP000975">
    <property type="protein sequence ID" value="ACD84174.1"/>
    <property type="molecule type" value="Genomic_DNA"/>
</dbReference>
<sequence>MDFFNHSLIPAYFFAIVVITASADLFSYAF</sequence>
<feature type="transmembrane region" description="Helical" evidence="1">
    <location>
        <begin position="12"/>
        <end position="29"/>
    </location>
</feature>
<gene>
    <name evidence="2" type="ordered locus">Minf_2120</name>
</gene>
<reference evidence="2 3" key="1">
    <citation type="journal article" date="2008" name="Biol. Direct">
        <title>Complete genome sequence of the extremely acidophilic methanotroph isolate V4, Methylacidiphilum infernorum, a representative of the bacterial phylum Verrucomicrobia.</title>
        <authorList>
            <person name="Hou S."/>
            <person name="Makarova K.S."/>
            <person name="Saw J.H."/>
            <person name="Senin P."/>
            <person name="Ly B.V."/>
            <person name="Zhou Z."/>
            <person name="Ren Y."/>
            <person name="Wang J."/>
            <person name="Galperin M.Y."/>
            <person name="Omelchenko M.V."/>
            <person name="Wolf Y.I."/>
            <person name="Yutin N."/>
            <person name="Koonin E.V."/>
            <person name="Stott M.B."/>
            <person name="Mountain B.W."/>
            <person name="Crowe M.A."/>
            <person name="Smirnova A.V."/>
            <person name="Dunfield P.F."/>
            <person name="Feng L."/>
            <person name="Wang L."/>
            <person name="Alam M."/>
        </authorList>
    </citation>
    <scope>NUCLEOTIDE SEQUENCE [LARGE SCALE GENOMIC DNA]</scope>
    <source>
        <strain evidence="3">Isolate V4</strain>
    </source>
</reference>
<dbReference type="KEGG" id="min:Minf_2120"/>
<protein>
    <submittedName>
        <fullName evidence="2">Uncharacterized protein</fullName>
    </submittedName>
</protein>